<dbReference type="InterPro" id="IPR007016">
    <property type="entry name" value="O-antigen_ligase-rel_domated"/>
</dbReference>
<keyword evidence="7" id="KW-0436">Ligase</keyword>
<feature type="transmembrane region" description="Helical" evidence="5">
    <location>
        <begin position="322"/>
        <end position="343"/>
    </location>
</feature>
<dbReference type="EMBL" id="CP011126">
    <property type="protein sequence ID" value="AKQ33258.1"/>
    <property type="molecule type" value="Genomic_DNA"/>
</dbReference>
<dbReference type="PANTHER" id="PTHR37422">
    <property type="entry name" value="TEICHURONIC ACID BIOSYNTHESIS PROTEIN TUAE"/>
    <property type="match status" value="1"/>
</dbReference>
<sequence>MQQTMSFKGTWIGKSAGILLVASALLLPISTSLTCILFPLATILSLFSNSWQAKIRTIWANPVAIFLIAWMLLYIIGSFYWIAPYQDIFRQLSKAGILLCAALLVDFFSETRWQPYILNAFLAAMVITLILSYIKYYCHPAFLFHSRFDESSVFKDHIIQNFLMVIAAFIFIYRFLKKFRFLWIYGLLALAAIFNVIFISQGRSGYFIFAALLLYMAIIHFGWRGFLGAFILTIFLASLAYHFSREFQSRILAIAHNTEHYRHGEVKTSIGIRFQSMKNGYLLYKEKPWIGHGTGSFHTAYATLPSSLTKDTGIMQISYNSYLNTAVELGIVGLTFLLLNFAVQWRYSFSLSDEYRYLIQILLVSMIVGCFANPWLSDTTELHLYALFLAISFSRKMESFN</sequence>
<keyword evidence="3 5" id="KW-1133">Transmembrane helix</keyword>
<feature type="transmembrane region" description="Helical" evidence="5">
    <location>
        <begin position="355"/>
        <end position="376"/>
    </location>
</feature>
<comment type="subcellular location">
    <subcellularLocation>
        <location evidence="1">Membrane</location>
        <topology evidence="1">Multi-pass membrane protein</topology>
    </subcellularLocation>
</comment>
<dbReference type="Proteomes" id="UP000063965">
    <property type="component" value="Chromosome"/>
</dbReference>
<feature type="domain" description="O-antigen ligase-related" evidence="6">
    <location>
        <begin position="189"/>
        <end position="337"/>
    </location>
</feature>
<keyword evidence="4 5" id="KW-0472">Membrane</keyword>
<evidence type="ECO:0000256" key="5">
    <source>
        <dbReference type="SAM" id="Phobius"/>
    </source>
</evidence>
<keyword evidence="8" id="KW-1185">Reference proteome</keyword>
<feature type="transmembrane region" description="Helical" evidence="5">
    <location>
        <begin position="181"/>
        <end position="199"/>
    </location>
</feature>
<evidence type="ECO:0000256" key="2">
    <source>
        <dbReference type="ARBA" id="ARBA00022692"/>
    </source>
</evidence>
<gene>
    <name evidence="7" type="ORF">CleRT_02330</name>
</gene>
<evidence type="ECO:0000259" key="6">
    <source>
        <dbReference type="Pfam" id="PF04932"/>
    </source>
</evidence>
<feature type="transmembrane region" description="Helical" evidence="5">
    <location>
        <begin position="20"/>
        <end position="47"/>
    </location>
</feature>
<organism evidence="7 8">
    <name type="scientific">Candidatus Coxiella mudrowiae</name>
    <dbReference type="NCBI Taxonomy" id="2054173"/>
    <lineage>
        <taxon>Bacteria</taxon>
        <taxon>Pseudomonadati</taxon>
        <taxon>Pseudomonadota</taxon>
        <taxon>Gammaproteobacteria</taxon>
        <taxon>Legionellales</taxon>
        <taxon>Coxiellaceae</taxon>
        <taxon>Coxiella</taxon>
    </lineage>
</organism>
<feature type="transmembrane region" description="Helical" evidence="5">
    <location>
        <begin position="116"/>
        <end position="137"/>
    </location>
</feature>
<evidence type="ECO:0000313" key="8">
    <source>
        <dbReference type="Proteomes" id="UP000063965"/>
    </source>
</evidence>
<feature type="transmembrane region" description="Helical" evidence="5">
    <location>
        <begin position="157"/>
        <end position="176"/>
    </location>
</feature>
<name>A0ABM5UTK3_9COXI</name>
<keyword evidence="2 5" id="KW-0812">Transmembrane</keyword>
<evidence type="ECO:0000313" key="7">
    <source>
        <dbReference type="EMBL" id="AKQ33258.1"/>
    </source>
</evidence>
<evidence type="ECO:0000256" key="3">
    <source>
        <dbReference type="ARBA" id="ARBA00022989"/>
    </source>
</evidence>
<dbReference type="RefSeq" id="WP_048874891.1">
    <property type="nucleotide sequence ID" value="NZ_CP011126.1"/>
</dbReference>
<dbReference type="PANTHER" id="PTHR37422:SF13">
    <property type="entry name" value="LIPOPOLYSACCHARIDE BIOSYNTHESIS PROTEIN PA4999-RELATED"/>
    <property type="match status" value="1"/>
</dbReference>
<feature type="transmembrane region" description="Helical" evidence="5">
    <location>
        <begin position="226"/>
        <end position="243"/>
    </location>
</feature>
<accession>A0ABM5UTK3</accession>
<protein>
    <submittedName>
        <fullName evidence="7">O-antigen ligase</fullName>
    </submittedName>
</protein>
<proteinExistence type="predicted"/>
<dbReference type="GO" id="GO:0016874">
    <property type="term" value="F:ligase activity"/>
    <property type="evidence" value="ECO:0007669"/>
    <property type="project" value="UniProtKB-KW"/>
</dbReference>
<feature type="transmembrane region" description="Helical" evidence="5">
    <location>
        <begin position="59"/>
        <end position="82"/>
    </location>
</feature>
<reference evidence="7 8" key="1">
    <citation type="journal article" date="2015" name="Genome Biol. Evol.">
        <title>Distinctive Genome Reduction Rates Revealed by Genomic Analyses of Two Coxiella-Like Endosymbionts in Ticks.</title>
        <authorList>
            <person name="Gottlieb Y."/>
            <person name="Lalzar I."/>
            <person name="Klasson L."/>
        </authorList>
    </citation>
    <scope>NUCLEOTIDE SEQUENCE [LARGE SCALE GENOMIC DNA]</scope>
    <source>
        <strain evidence="7 8">CRt</strain>
    </source>
</reference>
<dbReference type="Pfam" id="PF04932">
    <property type="entry name" value="Wzy_C"/>
    <property type="match status" value="1"/>
</dbReference>
<evidence type="ECO:0000256" key="1">
    <source>
        <dbReference type="ARBA" id="ARBA00004141"/>
    </source>
</evidence>
<evidence type="ECO:0000256" key="4">
    <source>
        <dbReference type="ARBA" id="ARBA00023136"/>
    </source>
</evidence>
<dbReference type="InterPro" id="IPR051533">
    <property type="entry name" value="WaaL-like"/>
</dbReference>